<sequence length="223" mass="24632">MYSDKGHYSMKSLLRALTLGAVCTLLSVNVLAKPIAMDELSVMPLMNGQTLPELTLNNIDGKAVNLTELVSQKPTVFFFYRGGWCPFCNAQMGQLKAIEPKLIEMGFQLVGISPDTPAQLKASVRDNKLDYLLLSDANMAASQAFGLAYFTSAEVTQIYTQKMKLENPLWVTPLGEKRLVLPVPAVYLIDTNGLVHFQYINPNFKVRPAPELILTAAKLLNAH</sequence>
<dbReference type="InterPro" id="IPR036249">
    <property type="entry name" value="Thioredoxin-like_sf"/>
</dbReference>
<keyword evidence="7" id="KW-0676">Redox-active center</keyword>
<evidence type="ECO:0000256" key="11">
    <source>
        <dbReference type="ARBA" id="ARBA00049091"/>
    </source>
</evidence>
<keyword evidence="14" id="KW-1185">Reference proteome</keyword>
<dbReference type="PROSITE" id="PS51352">
    <property type="entry name" value="THIOREDOXIN_2"/>
    <property type="match status" value="1"/>
</dbReference>
<dbReference type="GO" id="GO:0008379">
    <property type="term" value="F:thioredoxin peroxidase activity"/>
    <property type="evidence" value="ECO:0007669"/>
    <property type="project" value="TreeGrafter"/>
</dbReference>
<dbReference type="InterPro" id="IPR000866">
    <property type="entry name" value="AhpC/TSA"/>
</dbReference>
<dbReference type="STRING" id="318161.Sden_0885"/>
<evidence type="ECO:0000256" key="4">
    <source>
        <dbReference type="ARBA" id="ARBA00022862"/>
    </source>
</evidence>
<dbReference type="eggNOG" id="COG1225">
    <property type="taxonomic scope" value="Bacteria"/>
</dbReference>
<keyword evidence="3" id="KW-0575">Peroxidase</keyword>
<evidence type="ECO:0000256" key="5">
    <source>
        <dbReference type="ARBA" id="ARBA00023002"/>
    </source>
</evidence>
<proteinExistence type="inferred from homology"/>
<evidence type="ECO:0000256" key="1">
    <source>
        <dbReference type="ARBA" id="ARBA00003330"/>
    </source>
</evidence>
<evidence type="ECO:0000256" key="8">
    <source>
        <dbReference type="ARBA" id="ARBA00032824"/>
    </source>
</evidence>
<dbReference type="EC" id="1.11.1.24" evidence="2"/>
<comment type="function">
    <text evidence="1">Thiol-specific peroxidase that catalyzes the reduction of hydrogen peroxide and organic hydroperoxides to water and alcohols, respectively. Plays a role in cell protection against oxidative stress by detoxifying peroxides and as sensor of hydrogen peroxide-mediated signaling events.</text>
</comment>
<dbReference type="Proteomes" id="UP000001982">
    <property type="component" value="Chromosome"/>
</dbReference>
<evidence type="ECO:0000313" key="14">
    <source>
        <dbReference type="Proteomes" id="UP000001982"/>
    </source>
</evidence>
<dbReference type="Pfam" id="PF00578">
    <property type="entry name" value="AhpC-TSA"/>
    <property type="match status" value="1"/>
</dbReference>
<evidence type="ECO:0000256" key="9">
    <source>
        <dbReference type="ARBA" id="ARBA00038489"/>
    </source>
</evidence>
<keyword evidence="5" id="KW-0560">Oxidoreductase</keyword>
<dbReference type="GO" id="GO:0045454">
    <property type="term" value="P:cell redox homeostasis"/>
    <property type="evidence" value="ECO:0007669"/>
    <property type="project" value="TreeGrafter"/>
</dbReference>
<gene>
    <name evidence="13" type="ordered locus">Sden_0885</name>
</gene>
<evidence type="ECO:0000256" key="10">
    <source>
        <dbReference type="ARBA" id="ARBA00042639"/>
    </source>
</evidence>
<dbReference type="AlphaFoldDB" id="Q12QV3"/>
<evidence type="ECO:0000256" key="2">
    <source>
        <dbReference type="ARBA" id="ARBA00013017"/>
    </source>
</evidence>
<dbReference type="PANTHER" id="PTHR42801">
    <property type="entry name" value="THIOREDOXIN-DEPENDENT PEROXIDE REDUCTASE"/>
    <property type="match status" value="1"/>
</dbReference>
<keyword evidence="6" id="KW-1015">Disulfide bond</keyword>
<dbReference type="EMBL" id="CP000302">
    <property type="protein sequence ID" value="ABE54173.1"/>
    <property type="molecule type" value="Genomic_DNA"/>
</dbReference>
<feature type="domain" description="Thioredoxin" evidence="12">
    <location>
        <begin position="45"/>
        <end position="222"/>
    </location>
</feature>
<comment type="similarity">
    <text evidence="9">Belongs to the peroxiredoxin family. BCP/PrxQ subfamily.</text>
</comment>
<evidence type="ECO:0000313" key="13">
    <source>
        <dbReference type="EMBL" id="ABE54173.1"/>
    </source>
</evidence>
<dbReference type="PANTHER" id="PTHR42801:SF7">
    <property type="entry name" value="SLL1159 PROTEIN"/>
    <property type="match status" value="1"/>
</dbReference>
<evidence type="ECO:0000256" key="7">
    <source>
        <dbReference type="ARBA" id="ARBA00023284"/>
    </source>
</evidence>
<keyword evidence="4" id="KW-0049">Antioxidant</keyword>
<accession>Q12QV3</accession>
<evidence type="ECO:0000256" key="6">
    <source>
        <dbReference type="ARBA" id="ARBA00023157"/>
    </source>
</evidence>
<reference evidence="13 14" key="1">
    <citation type="submission" date="2006-03" db="EMBL/GenBank/DDBJ databases">
        <title>Complete sequence of Shewanella denitrificans OS217.</title>
        <authorList>
            <consortium name="US DOE Joint Genome Institute"/>
            <person name="Copeland A."/>
            <person name="Lucas S."/>
            <person name="Lapidus A."/>
            <person name="Barry K."/>
            <person name="Detter J.C."/>
            <person name="Glavina del Rio T."/>
            <person name="Hammon N."/>
            <person name="Israni S."/>
            <person name="Dalin E."/>
            <person name="Tice H."/>
            <person name="Pitluck S."/>
            <person name="Brettin T."/>
            <person name="Bruce D."/>
            <person name="Han C."/>
            <person name="Tapia R."/>
            <person name="Gilna P."/>
            <person name="Kiss H."/>
            <person name="Schmutz J."/>
            <person name="Larimer F."/>
            <person name="Land M."/>
            <person name="Hauser L."/>
            <person name="Kyrpides N."/>
            <person name="Lykidis A."/>
            <person name="Richardson P."/>
        </authorList>
    </citation>
    <scope>NUCLEOTIDE SEQUENCE [LARGE SCALE GENOMIC DNA]</scope>
    <source>
        <strain evidence="14">OS217 / ATCC BAA-1090 / DSM 15013</strain>
    </source>
</reference>
<organism evidence="13 14">
    <name type="scientific">Shewanella denitrificans (strain OS217 / ATCC BAA-1090 / DSM 15013)</name>
    <dbReference type="NCBI Taxonomy" id="318161"/>
    <lineage>
        <taxon>Bacteria</taxon>
        <taxon>Pseudomonadati</taxon>
        <taxon>Pseudomonadota</taxon>
        <taxon>Gammaproteobacteria</taxon>
        <taxon>Alteromonadales</taxon>
        <taxon>Shewanellaceae</taxon>
        <taxon>Shewanella</taxon>
    </lineage>
</organism>
<dbReference type="SUPFAM" id="SSF52833">
    <property type="entry name" value="Thioredoxin-like"/>
    <property type="match status" value="1"/>
</dbReference>
<dbReference type="InterPro" id="IPR050924">
    <property type="entry name" value="Peroxiredoxin_BCP/PrxQ"/>
</dbReference>
<dbReference type="InterPro" id="IPR013766">
    <property type="entry name" value="Thioredoxin_domain"/>
</dbReference>
<name>Q12QV3_SHEDO</name>
<evidence type="ECO:0000259" key="12">
    <source>
        <dbReference type="PROSITE" id="PS51352"/>
    </source>
</evidence>
<protein>
    <recommendedName>
        <fullName evidence="2">thioredoxin-dependent peroxiredoxin</fullName>
        <ecNumber evidence="2">1.11.1.24</ecNumber>
    </recommendedName>
    <alternativeName>
        <fullName evidence="8">Thioredoxin peroxidase</fullName>
    </alternativeName>
    <alternativeName>
        <fullName evidence="10">Thioredoxin-dependent peroxiredoxin Bcp</fullName>
    </alternativeName>
</protein>
<dbReference type="GO" id="GO:0034599">
    <property type="term" value="P:cellular response to oxidative stress"/>
    <property type="evidence" value="ECO:0007669"/>
    <property type="project" value="TreeGrafter"/>
</dbReference>
<dbReference type="Gene3D" id="3.40.30.10">
    <property type="entry name" value="Glutaredoxin"/>
    <property type="match status" value="1"/>
</dbReference>
<evidence type="ECO:0000256" key="3">
    <source>
        <dbReference type="ARBA" id="ARBA00022559"/>
    </source>
</evidence>
<dbReference type="HOGENOM" id="CLU_042529_5_1_6"/>
<dbReference type="GO" id="GO:0005737">
    <property type="term" value="C:cytoplasm"/>
    <property type="evidence" value="ECO:0007669"/>
    <property type="project" value="TreeGrafter"/>
</dbReference>
<dbReference type="KEGG" id="sdn:Sden_0885"/>
<dbReference type="CDD" id="cd02970">
    <property type="entry name" value="PRX_like2"/>
    <property type="match status" value="1"/>
</dbReference>
<comment type="catalytic activity">
    <reaction evidence="11">
        <text>a hydroperoxide + [thioredoxin]-dithiol = an alcohol + [thioredoxin]-disulfide + H2O</text>
        <dbReference type="Rhea" id="RHEA:62620"/>
        <dbReference type="Rhea" id="RHEA-COMP:10698"/>
        <dbReference type="Rhea" id="RHEA-COMP:10700"/>
        <dbReference type="ChEBI" id="CHEBI:15377"/>
        <dbReference type="ChEBI" id="CHEBI:29950"/>
        <dbReference type="ChEBI" id="CHEBI:30879"/>
        <dbReference type="ChEBI" id="CHEBI:35924"/>
        <dbReference type="ChEBI" id="CHEBI:50058"/>
        <dbReference type="EC" id="1.11.1.24"/>
    </reaction>
</comment>